<dbReference type="PRINTS" id="PR00081">
    <property type="entry name" value="GDHRDH"/>
</dbReference>
<evidence type="ECO:0000256" key="2">
    <source>
        <dbReference type="ARBA" id="ARBA00023002"/>
    </source>
</evidence>
<organism evidence="4 5">
    <name type="scientific">SAR324 cluster bacterium</name>
    <dbReference type="NCBI Taxonomy" id="2024889"/>
    <lineage>
        <taxon>Bacteria</taxon>
        <taxon>Deltaproteobacteria</taxon>
        <taxon>SAR324 cluster</taxon>
    </lineage>
</organism>
<dbReference type="InterPro" id="IPR002347">
    <property type="entry name" value="SDR_fam"/>
</dbReference>
<comment type="similarity">
    <text evidence="1 3">Belongs to the short-chain dehydrogenases/reductases (SDR) family.</text>
</comment>
<keyword evidence="2" id="KW-0560">Oxidoreductase</keyword>
<dbReference type="PRINTS" id="PR00080">
    <property type="entry name" value="SDRFAMILY"/>
</dbReference>
<proteinExistence type="inferred from homology"/>
<dbReference type="InterPro" id="IPR020904">
    <property type="entry name" value="Sc_DH/Rdtase_CS"/>
</dbReference>
<protein>
    <submittedName>
        <fullName evidence="4">Short-chain dehydrogenase</fullName>
    </submittedName>
</protein>
<dbReference type="GO" id="GO:0016491">
    <property type="term" value="F:oxidoreductase activity"/>
    <property type="evidence" value="ECO:0007669"/>
    <property type="project" value="UniProtKB-KW"/>
</dbReference>
<dbReference type="AlphaFoldDB" id="A0A2D6YL28"/>
<evidence type="ECO:0000256" key="1">
    <source>
        <dbReference type="ARBA" id="ARBA00006484"/>
    </source>
</evidence>
<dbReference type="SUPFAM" id="SSF51735">
    <property type="entry name" value="NAD(P)-binding Rossmann-fold domains"/>
    <property type="match status" value="1"/>
</dbReference>
<dbReference type="Pfam" id="PF00106">
    <property type="entry name" value="adh_short"/>
    <property type="match status" value="1"/>
</dbReference>
<dbReference type="PANTHER" id="PTHR43639">
    <property type="entry name" value="OXIDOREDUCTASE, SHORT-CHAIN DEHYDROGENASE/REDUCTASE FAMILY (AFU_ORTHOLOGUE AFUA_5G02870)"/>
    <property type="match status" value="1"/>
</dbReference>
<sequence>MDLKNRTVLVTGAGVRLGQAIAVSLGQQGMKVALHYHQSMEGAKETLDLMGGDIQQHGCFQADLRQVSKIELLIQHIEEKLGQIDVLINNAADFFPTPLGEVSESEWDHLISLNLKAPFFLSQLVGTSMLKQGQGKIVNIVDVAAERPWPQFLPYCASKAGLVSLTKGLAKALAPAVQVNAVAPGTMLPPPQISSFSQDLAIERSLLKKMGHPDDIARAVTYFLKNDFVTGTVLPVDGGRMLAS</sequence>
<dbReference type="EMBL" id="NZEX01000116">
    <property type="protein sequence ID" value="MAH63815.1"/>
    <property type="molecule type" value="Genomic_DNA"/>
</dbReference>
<dbReference type="Gene3D" id="3.40.50.720">
    <property type="entry name" value="NAD(P)-binding Rossmann-like Domain"/>
    <property type="match status" value="1"/>
</dbReference>
<evidence type="ECO:0000256" key="3">
    <source>
        <dbReference type="RuleBase" id="RU000363"/>
    </source>
</evidence>
<comment type="caution">
    <text evidence="4">The sequence shown here is derived from an EMBL/GenBank/DDBJ whole genome shotgun (WGS) entry which is preliminary data.</text>
</comment>
<accession>A0A2D6YL28</accession>
<reference evidence="5" key="1">
    <citation type="submission" date="2017-09" db="EMBL/GenBank/DDBJ databases">
        <title>The Reconstruction of 2,631 Draft Metagenome-Assembled Genomes from the Global Oceans.</title>
        <authorList>
            <person name="Tully B.J."/>
            <person name="Graham E.D."/>
            <person name="Heidelberg J.F."/>
        </authorList>
    </citation>
    <scope>NUCLEOTIDE SEQUENCE [LARGE SCALE GENOMIC DNA]</scope>
</reference>
<dbReference type="PANTHER" id="PTHR43639:SF1">
    <property type="entry name" value="SHORT-CHAIN DEHYDROGENASE_REDUCTASE FAMILY PROTEIN"/>
    <property type="match status" value="1"/>
</dbReference>
<dbReference type="PROSITE" id="PS00061">
    <property type="entry name" value="ADH_SHORT"/>
    <property type="match status" value="1"/>
</dbReference>
<evidence type="ECO:0000313" key="4">
    <source>
        <dbReference type="EMBL" id="MAH63815.1"/>
    </source>
</evidence>
<name>A0A2D6YL28_9DELT</name>
<evidence type="ECO:0000313" key="5">
    <source>
        <dbReference type="Proteomes" id="UP000226525"/>
    </source>
</evidence>
<dbReference type="Proteomes" id="UP000226525">
    <property type="component" value="Unassembled WGS sequence"/>
</dbReference>
<gene>
    <name evidence="4" type="ORF">CMN54_10295</name>
</gene>
<dbReference type="InterPro" id="IPR036291">
    <property type="entry name" value="NAD(P)-bd_dom_sf"/>
</dbReference>